<evidence type="ECO:0000313" key="3">
    <source>
        <dbReference type="Proteomes" id="UP000305673"/>
    </source>
</evidence>
<keyword evidence="3" id="KW-1185">Reference proteome</keyword>
<evidence type="ECO:0000313" key="2">
    <source>
        <dbReference type="EMBL" id="QKK21238.1"/>
    </source>
</evidence>
<name>A0ABX6PRJ5_9HYPH</name>
<dbReference type="RefSeq" id="WP_158081461.1">
    <property type="nucleotide sequence ID" value="NZ_CP054024.1"/>
</dbReference>
<dbReference type="Proteomes" id="UP000305673">
    <property type="component" value="Plasmid pPR12A203"/>
</dbReference>
<geneLocation type="plasmid" evidence="2 3">
    <name>pPR12A203</name>
</geneLocation>
<reference evidence="2 3" key="1">
    <citation type="submission" date="2020-05" db="EMBL/GenBank/DDBJ databases">
        <title>Genome sequences of pea root nodulating Rhizobium spp.</title>
        <authorList>
            <person name="Rahi P."/>
        </authorList>
    </citation>
    <scope>NUCLEOTIDE SEQUENCE [LARGE SCALE GENOMIC DNA]</scope>
    <source>
        <strain evidence="3">JKLM 12A2</strain>
        <plasmid evidence="2 3">pPR12A203</plasmid>
    </source>
</reference>
<proteinExistence type="predicted"/>
<organism evidence="2 3">
    <name type="scientific">Rhizobium indicum</name>
    <dbReference type="NCBI Taxonomy" id="2583231"/>
    <lineage>
        <taxon>Bacteria</taxon>
        <taxon>Pseudomonadati</taxon>
        <taxon>Pseudomonadota</taxon>
        <taxon>Alphaproteobacteria</taxon>
        <taxon>Hyphomicrobiales</taxon>
        <taxon>Rhizobiaceae</taxon>
        <taxon>Rhizobium/Agrobacterium group</taxon>
        <taxon>Rhizobium</taxon>
    </lineage>
</organism>
<keyword evidence="2" id="KW-0614">Plasmid</keyword>
<accession>A0ABX6PRJ5</accession>
<feature type="region of interest" description="Disordered" evidence="1">
    <location>
        <begin position="1"/>
        <end position="20"/>
    </location>
</feature>
<evidence type="ECO:0000256" key="1">
    <source>
        <dbReference type="SAM" id="MobiDB-lite"/>
    </source>
</evidence>
<protein>
    <submittedName>
        <fullName evidence="2">Uncharacterized protein</fullName>
    </submittedName>
</protein>
<sequence>MITSTSGGQVPNMRETRSSASSVIVGVSLTGRLVDRILTIALWANLGSVRLPFHLALLHHQPKAGVSLGGSNNSFEMTTF</sequence>
<dbReference type="EMBL" id="CP054024">
    <property type="protein sequence ID" value="QKK21238.1"/>
    <property type="molecule type" value="Genomic_DNA"/>
</dbReference>
<gene>
    <name evidence="2" type="ORF">FFM53_033205</name>
</gene>